<dbReference type="Proteomes" id="UP001224775">
    <property type="component" value="Unassembled WGS sequence"/>
</dbReference>
<dbReference type="PANTHER" id="PTHR45011">
    <property type="entry name" value="DAP3-BINDING CELL DEATH ENHANCER 1"/>
    <property type="match status" value="1"/>
</dbReference>
<dbReference type="Pfam" id="PF08238">
    <property type="entry name" value="Sel1"/>
    <property type="match status" value="6"/>
</dbReference>
<evidence type="ECO:0000313" key="9">
    <source>
        <dbReference type="Proteomes" id="UP001224775"/>
    </source>
</evidence>
<dbReference type="InterPro" id="IPR052748">
    <property type="entry name" value="ISR_Activator"/>
</dbReference>
<sequence length="583" mass="65393">MSTDSVEAEAAADMCCASCGTAQVDDIKLKKCDACDLVHYCSDECQQVHRSQHEHLCKERAASLRDEILFRQNESSHHGDCPICCLPLPINDKQPMLSTCCSKMICDGCEYANFLRQCEENLYLQQTCLFCRQPPPKTDEEADKNYTKRIAANDPVAMRQIGNMRYRDGKYDSAFEYWSKAAQLDDAMAHFDLSLLYEKGEGVEEDEKKKMYHLEEAAIAGHPDARCNLGCYEVIDERFDRAVKHLIIAANLGHYKATRALKVCYAEGQVSKEEFATALRAHQAAVDATKNSVEAETAADIYCASCGTAQVDDIKLTKCDACDLVHYCSNNCEQDHLPHHKARCKERAAELRDEILFRQPESTHYGDCPICCLPLPIDTDKSYLTGCCSKLICNGCYHANAVRELEQKCPFCRHRFPKTDEESDKNLMKRVAASDPVAMRQLGGKRQNEGDYDSSFEYFSKAARLGNIDAHLHLSVMYEEGKGVGKDEKMQMYHLEEAAIAGHPRARFFLGSFELKSKRHDRAVKHWIIAAKLGLDGSIRVLKQCYKGGLVSKEEFAAALRAHQAAVDATKSPQREEAAKALG</sequence>
<keyword evidence="5" id="KW-0802">TPR repeat</keyword>
<keyword evidence="2 4" id="KW-0863">Zinc-finger</keyword>
<evidence type="ECO:0000313" key="8">
    <source>
        <dbReference type="EMBL" id="KAK1733247.1"/>
    </source>
</evidence>
<dbReference type="SMART" id="SM00671">
    <property type="entry name" value="SEL1"/>
    <property type="match status" value="6"/>
</dbReference>
<dbReference type="Gene3D" id="1.25.40.10">
    <property type="entry name" value="Tetratricopeptide repeat domain"/>
    <property type="match status" value="2"/>
</dbReference>
<dbReference type="SUPFAM" id="SSF81901">
    <property type="entry name" value="HCP-like"/>
    <property type="match status" value="2"/>
</dbReference>
<evidence type="ECO:0000256" key="4">
    <source>
        <dbReference type="PROSITE-ProRule" id="PRU00134"/>
    </source>
</evidence>
<dbReference type="Pfam" id="PF01753">
    <property type="entry name" value="zf-MYND"/>
    <property type="match status" value="2"/>
</dbReference>
<feature type="domain" description="RING-type" evidence="6">
    <location>
        <begin position="368"/>
        <end position="413"/>
    </location>
</feature>
<feature type="domain" description="MYND-type" evidence="7">
    <location>
        <begin position="16"/>
        <end position="57"/>
    </location>
</feature>
<accession>A0AAD8XT50</accession>
<keyword evidence="9" id="KW-1185">Reference proteome</keyword>
<dbReference type="PROSITE" id="PS01360">
    <property type="entry name" value="ZF_MYND_1"/>
    <property type="match status" value="1"/>
</dbReference>
<feature type="repeat" description="TPR" evidence="5">
    <location>
        <begin position="155"/>
        <end position="188"/>
    </location>
</feature>
<evidence type="ECO:0000256" key="3">
    <source>
        <dbReference type="ARBA" id="ARBA00022833"/>
    </source>
</evidence>
<evidence type="ECO:0000256" key="2">
    <source>
        <dbReference type="ARBA" id="ARBA00022771"/>
    </source>
</evidence>
<proteinExistence type="predicted"/>
<evidence type="ECO:0000259" key="6">
    <source>
        <dbReference type="PROSITE" id="PS50089"/>
    </source>
</evidence>
<dbReference type="EMBL" id="JATAAI010000052">
    <property type="protein sequence ID" value="KAK1733247.1"/>
    <property type="molecule type" value="Genomic_DNA"/>
</dbReference>
<evidence type="ECO:0000256" key="1">
    <source>
        <dbReference type="ARBA" id="ARBA00022723"/>
    </source>
</evidence>
<dbReference type="InterPro" id="IPR006597">
    <property type="entry name" value="Sel1-like"/>
</dbReference>
<evidence type="ECO:0000259" key="7">
    <source>
        <dbReference type="PROSITE" id="PS50865"/>
    </source>
</evidence>
<dbReference type="AlphaFoldDB" id="A0AAD8XT50"/>
<gene>
    <name evidence="8" type="ORF">QTG54_016104</name>
</gene>
<feature type="domain" description="MYND-type" evidence="7">
    <location>
        <begin position="303"/>
        <end position="344"/>
    </location>
</feature>
<comment type="caution">
    <text evidence="8">The sequence shown here is derived from an EMBL/GenBank/DDBJ whole genome shotgun (WGS) entry which is preliminary data.</text>
</comment>
<dbReference type="SUPFAM" id="SSF144232">
    <property type="entry name" value="HIT/MYND zinc finger-like"/>
    <property type="match status" value="2"/>
</dbReference>
<dbReference type="PROSITE" id="PS50865">
    <property type="entry name" value="ZF_MYND_2"/>
    <property type="match status" value="2"/>
</dbReference>
<dbReference type="GO" id="GO:0008270">
    <property type="term" value="F:zinc ion binding"/>
    <property type="evidence" value="ECO:0007669"/>
    <property type="project" value="UniProtKB-KW"/>
</dbReference>
<reference evidence="8" key="1">
    <citation type="submission" date="2023-06" db="EMBL/GenBank/DDBJ databases">
        <title>Survivors Of The Sea: Transcriptome response of Skeletonema marinoi to long-term dormancy.</title>
        <authorList>
            <person name="Pinder M.I.M."/>
            <person name="Kourtchenko O."/>
            <person name="Robertson E.K."/>
            <person name="Larsson T."/>
            <person name="Maumus F."/>
            <person name="Osuna-Cruz C.M."/>
            <person name="Vancaester E."/>
            <person name="Stenow R."/>
            <person name="Vandepoele K."/>
            <person name="Ploug H."/>
            <person name="Bruchert V."/>
            <person name="Godhe A."/>
            <person name="Topel M."/>
        </authorList>
    </citation>
    <scope>NUCLEOTIDE SEQUENCE</scope>
    <source>
        <strain evidence="8">R05AC</strain>
    </source>
</reference>
<dbReference type="InterPro" id="IPR011990">
    <property type="entry name" value="TPR-like_helical_dom_sf"/>
</dbReference>
<organism evidence="8 9">
    <name type="scientific">Skeletonema marinoi</name>
    <dbReference type="NCBI Taxonomy" id="267567"/>
    <lineage>
        <taxon>Eukaryota</taxon>
        <taxon>Sar</taxon>
        <taxon>Stramenopiles</taxon>
        <taxon>Ochrophyta</taxon>
        <taxon>Bacillariophyta</taxon>
        <taxon>Coscinodiscophyceae</taxon>
        <taxon>Thalassiosirophycidae</taxon>
        <taxon>Thalassiosirales</taxon>
        <taxon>Skeletonemataceae</taxon>
        <taxon>Skeletonema</taxon>
        <taxon>Skeletonema marinoi-dohrnii complex</taxon>
    </lineage>
</organism>
<dbReference type="PROSITE" id="PS50089">
    <property type="entry name" value="ZF_RING_2"/>
    <property type="match status" value="1"/>
</dbReference>
<protein>
    <submittedName>
        <fullName evidence="8">Sel1-like repeat family protein</fullName>
    </submittedName>
</protein>
<dbReference type="PROSITE" id="PS50005">
    <property type="entry name" value="TPR"/>
    <property type="match status" value="1"/>
</dbReference>
<name>A0AAD8XT50_9STRA</name>
<keyword evidence="1" id="KW-0479">Metal-binding</keyword>
<keyword evidence="3" id="KW-0862">Zinc</keyword>
<dbReference type="SMART" id="SM00028">
    <property type="entry name" value="TPR"/>
    <property type="match status" value="4"/>
</dbReference>
<dbReference type="InterPro" id="IPR002893">
    <property type="entry name" value="Znf_MYND"/>
</dbReference>
<dbReference type="InterPro" id="IPR001841">
    <property type="entry name" value="Znf_RING"/>
</dbReference>
<evidence type="ECO:0000256" key="5">
    <source>
        <dbReference type="PROSITE-ProRule" id="PRU00339"/>
    </source>
</evidence>
<dbReference type="Gene3D" id="6.10.140.2220">
    <property type="match status" value="2"/>
</dbReference>
<dbReference type="PANTHER" id="PTHR45011:SF1">
    <property type="entry name" value="DAP3-BINDING CELL DEATH ENHANCER 1"/>
    <property type="match status" value="1"/>
</dbReference>
<dbReference type="InterPro" id="IPR019734">
    <property type="entry name" value="TPR_rpt"/>
</dbReference>